<name>A0A3D8RS49_9HELO</name>
<sequence length="180" mass="20459">MVQNAKAGRGKFQIRDGMNLFDFSYVGNTAYAHILAAKALIRESNAADPIAEVSKVNGEAFVVTNDKPWPFWDFTRTIGAAAGYPAKKDEIWVILATTYCSFGIVSEWTVWIISPRRRESVINHQMVRYLTMTRTFDISKPKERLGYAPQVTMQEGIDRAFARTLRVLCCCDNVEVYHRP</sequence>
<dbReference type="GO" id="GO:0006694">
    <property type="term" value="P:steroid biosynthetic process"/>
    <property type="evidence" value="ECO:0007669"/>
    <property type="project" value="InterPro"/>
</dbReference>
<dbReference type="InterPro" id="IPR002225">
    <property type="entry name" value="3Beta_OHSteriod_DH/Estase"/>
</dbReference>
<dbReference type="SUPFAM" id="SSF51735">
    <property type="entry name" value="NAD(P)-binding Rossmann-fold domains"/>
    <property type="match status" value="1"/>
</dbReference>
<dbReference type="Gene3D" id="3.40.50.720">
    <property type="entry name" value="NAD(P)-binding Rossmann-like Domain"/>
    <property type="match status" value="1"/>
</dbReference>
<gene>
    <name evidence="2" type="ORF">BP6252_04965</name>
</gene>
<protein>
    <recommendedName>
        <fullName evidence="1">3-beta hydroxysteroid dehydrogenase/isomerase domain-containing protein</fullName>
    </recommendedName>
</protein>
<dbReference type="AlphaFoldDB" id="A0A3D8RS49"/>
<feature type="domain" description="3-beta hydroxysteroid dehydrogenase/isomerase" evidence="1">
    <location>
        <begin position="2"/>
        <end position="88"/>
    </location>
</feature>
<dbReference type="GO" id="GO:0016616">
    <property type="term" value="F:oxidoreductase activity, acting on the CH-OH group of donors, NAD or NADP as acceptor"/>
    <property type="evidence" value="ECO:0007669"/>
    <property type="project" value="InterPro"/>
</dbReference>
<evidence type="ECO:0000313" key="3">
    <source>
        <dbReference type="Proteomes" id="UP000256645"/>
    </source>
</evidence>
<evidence type="ECO:0000313" key="2">
    <source>
        <dbReference type="EMBL" id="RDW76912.1"/>
    </source>
</evidence>
<evidence type="ECO:0000259" key="1">
    <source>
        <dbReference type="Pfam" id="PF01073"/>
    </source>
</evidence>
<dbReference type="Proteomes" id="UP000256645">
    <property type="component" value="Unassembled WGS sequence"/>
</dbReference>
<keyword evidence="3" id="KW-1185">Reference proteome</keyword>
<accession>A0A3D8RS49</accession>
<dbReference type="Pfam" id="PF01073">
    <property type="entry name" value="3Beta_HSD"/>
    <property type="match status" value="1"/>
</dbReference>
<organism evidence="2 3">
    <name type="scientific">Coleophoma cylindrospora</name>
    <dbReference type="NCBI Taxonomy" id="1849047"/>
    <lineage>
        <taxon>Eukaryota</taxon>
        <taxon>Fungi</taxon>
        <taxon>Dikarya</taxon>
        <taxon>Ascomycota</taxon>
        <taxon>Pezizomycotina</taxon>
        <taxon>Leotiomycetes</taxon>
        <taxon>Helotiales</taxon>
        <taxon>Dermateaceae</taxon>
        <taxon>Coleophoma</taxon>
    </lineage>
</organism>
<reference evidence="2 3" key="1">
    <citation type="journal article" date="2018" name="IMA Fungus">
        <title>IMA Genome-F 9: Draft genome sequence of Annulohypoxylon stygium, Aspergillus mulundensis, Berkeleyomyces basicola (syn. Thielaviopsis basicola), Ceratocystis smalleyi, two Cercospora beticola strains, Coleophoma cylindrospora, Fusarium fracticaudum, Phialophora cf. hyalina, and Morchella septimelata.</title>
        <authorList>
            <person name="Wingfield B.D."/>
            <person name="Bills G.F."/>
            <person name="Dong Y."/>
            <person name="Huang W."/>
            <person name="Nel W.J."/>
            <person name="Swalarsk-Parry B.S."/>
            <person name="Vaghefi N."/>
            <person name="Wilken P.M."/>
            <person name="An Z."/>
            <person name="de Beer Z.W."/>
            <person name="De Vos L."/>
            <person name="Chen L."/>
            <person name="Duong T.A."/>
            <person name="Gao Y."/>
            <person name="Hammerbacher A."/>
            <person name="Kikkert J.R."/>
            <person name="Li Y."/>
            <person name="Li H."/>
            <person name="Li K."/>
            <person name="Li Q."/>
            <person name="Liu X."/>
            <person name="Ma X."/>
            <person name="Naidoo K."/>
            <person name="Pethybridge S.J."/>
            <person name="Sun J."/>
            <person name="Steenkamp E.T."/>
            <person name="van der Nest M.A."/>
            <person name="van Wyk S."/>
            <person name="Wingfield M.J."/>
            <person name="Xiong C."/>
            <person name="Yue Q."/>
            <person name="Zhang X."/>
        </authorList>
    </citation>
    <scope>NUCLEOTIDE SEQUENCE [LARGE SCALE GENOMIC DNA]</scope>
    <source>
        <strain evidence="2 3">BP6252</strain>
    </source>
</reference>
<dbReference type="EMBL" id="PDLM01000005">
    <property type="protein sequence ID" value="RDW76912.1"/>
    <property type="molecule type" value="Genomic_DNA"/>
</dbReference>
<dbReference type="STRING" id="1849047.A0A3D8RS49"/>
<dbReference type="InterPro" id="IPR036291">
    <property type="entry name" value="NAD(P)-bd_dom_sf"/>
</dbReference>
<proteinExistence type="predicted"/>
<comment type="caution">
    <text evidence="2">The sequence shown here is derived from an EMBL/GenBank/DDBJ whole genome shotgun (WGS) entry which is preliminary data.</text>
</comment>
<dbReference type="OrthoDB" id="10058185at2759"/>